<evidence type="ECO:0000313" key="3">
    <source>
        <dbReference type="EMBL" id="CPV29510.1"/>
    </source>
</evidence>
<accession>A0A0U1AU30</accession>
<feature type="region of interest" description="Disordered" evidence="1">
    <location>
        <begin position="48"/>
        <end position="82"/>
    </location>
</feature>
<dbReference type="AlphaFoldDB" id="A0A0U1AU30"/>
<feature type="signal peptide" evidence="2">
    <location>
        <begin position="1"/>
        <end position="19"/>
    </location>
</feature>
<sequence length="82" mass="8363">MPRLSSCVATISLCGVLAAAPAVLQAPGDGSAQRLSCSVQTDKACIHSNDPHMSSAPDPDNKAPLATIPATKTRPTVIQPGR</sequence>
<evidence type="ECO:0000256" key="1">
    <source>
        <dbReference type="SAM" id="MobiDB-lite"/>
    </source>
</evidence>
<protein>
    <recommendedName>
        <fullName evidence="5">Intersectin-EH binding protein Ibp1</fullName>
    </recommendedName>
</protein>
<feature type="chain" id="PRO_5039521008" description="Intersectin-EH binding protein Ibp1" evidence="2">
    <location>
        <begin position="20"/>
        <end position="82"/>
    </location>
</feature>
<evidence type="ECO:0000256" key="2">
    <source>
        <dbReference type="SAM" id="SignalP"/>
    </source>
</evidence>
<dbReference type="EMBL" id="CSWP01000001">
    <property type="protein sequence ID" value="CPV29510.1"/>
    <property type="molecule type" value="Genomic_DNA"/>
</dbReference>
<keyword evidence="2" id="KW-0732">Signal</keyword>
<evidence type="ECO:0008006" key="5">
    <source>
        <dbReference type="Google" id="ProtNLM"/>
    </source>
</evidence>
<proteinExistence type="predicted"/>
<name>A0A0U1AU30_9MYCO</name>
<evidence type="ECO:0000313" key="4">
    <source>
        <dbReference type="Proteomes" id="UP000045782"/>
    </source>
</evidence>
<reference evidence="3 4" key="1">
    <citation type="submission" date="2015-03" db="EMBL/GenBank/DDBJ databases">
        <authorList>
            <person name="Murphy D."/>
        </authorList>
    </citation>
    <scope>NUCLEOTIDE SEQUENCE [LARGE SCALE GENOMIC DNA]</scope>
    <source>
        <strain evidence="3 4">PAP088</strain>
    </source>
</reference>
<gene>
    <name evidence="3" type="ORF">ERS075579_00014</name>
</gene>
<dbReference type="Proteomes" id="UP000045782">
    <property type="component" value="Unassembled WGS sequence"/>
</dbReference>
<organism evidence="3 4">
    <name type="scientific">Mycobacteroides abscessus</name>
    <dbReference type="NCBI Taxonomy" id="36809"/>
    <lineage>
        <taxon>Bacteria</taxon>
        <taxon>Bacillati</taxon>
        <taxon>Actinomycetota</taxon>
        <taxon>Actinomycetes</taxon>
        <taxon>Mycobacteriales</taxon>
        <taxon>Mycobacteriaceae</taxon>
        <taxon>Mycobacteroides</taxon>
    </lineage>
</organism>